<protein>
    <submittedName>
        <fullName evidence="1">Uncharacterized protein</fullName>
    </submittedName>
</protein>
<evidence type="ECO:0000313" key="2">
    <source>
        <dbReference type="Proteomes" id="UP000193942"/>
    </source>
</evidence>
<proteinExistence type="predicted"/>
<sequence>MGNISTRVVNKYCRGIIQSVTDCIYPFLQKMLAIPEGRVTID</sequence>
<comment type="caution">
    <text evidence="1">The sequence shown here is derived from an EMBL/GenBank/DDBJ whole genome shotgun (WGS) entry which is preliminary data.</text>
</comment>
<name>A0A1X3J2W7_ECOLX</name>
<dbReference type="Proteomes" id="UP000193942">
    <property type="component" value="Unassembled WGS sequence"/>
</dbReference>
<evidence type="ECO:0000313" key="1">
    <source>
        <dbReference type="EMBL" id="OSK95070.1"/>
    </source>
</evidence>
<gene>
    <name evidence="1" type="ORF">ECXG_01610</name>
</gene>
<reference evidence="1 2" key="1">
    <citation type="submission" date="2010-04" db="EMBL/GenBank/DDBJ databases">
        <title>The Genome Sequence of Escherichia coli TA447.</title>
        <authorList>
            <consortium name="The Broad Institute Genome Sequencing Platform"/>
            <consortium name="The Broad Institute Genome Sequencing Center for Infectious Disease"/>
            <person name="Feldgarden M."/>
            <person name="Gordon D.M."/>
            <person name="Johnson J.R."/>
            <person name="Johnston B.D."/>
            <person name="Young S."/>
            <person name="Zeng Q."/>
            <person name="Koehrsen M."/>
            <person name="Alvarado L."/>
            <person name="Berlin A.M."/>
            <person name="Borenstein D."/>
            <person name="Chapman S.B."/>
            <person name="Chen Z."/>
            <person name="Engels R."/>
            <person name="Freedman E."/>
            <person name="Gellesch M."/>
            <person name="Goldberg J."/>
            <person name="Griggs A."/>
            <person name="Gujja S."/>
            <person name="Heilman E.R."/>
            <person name="Heiman D.I."/>
            <person name="Hepburn T.A."/>
            <person name="Howarth C."/>
            <person name="Jen D."/>
            <person name="Larson L."/>
            <person name="Mehta T."/>
            <person name="Park D."/>
            <person name="Pearson M."/>
            <person name="Richards J."/>
            <person name="Roberts A."/>
            <person name="Saif S."/>
            <person name="Shea T.D."/>
            <person name="Shenoy N."/>
            <person name="Sisk P."/>
            <person name="Stolte C."/>
            <person name="Sykes S.N."/>
            <person name="Walk T."/>
            <person name="White J."/>
            <person name="Yandava C."/>
            <person name="Haas B."/>
            <person name="Henn M.R."/>
            <person name="Nusbaum C."/>
            <person name="Birren B."/>
        </authorList>
    </citation>
    <scope>NUCLEOTIDE SEQUENCE [LARGE SCALE GENOMIC DNA]</scope>
    <source>
        <strain evidence="1 2">TA447</strain>
    </source>
</reference>
<dbReference type="EMBL" id="ADIZ01000015">
    <property type="protein sequence ID" value="OSK95070.1"/>
    <property type="molecule type" value="Genomic_DNA"/>
</dbReference>
<dbReference type="AlphaFoldDB" id="A0A1X3J2W7"/>
<accession>A0A1X3J2W7</accession>
<organism evidence="1 2">
    <name type="scientific">Escherichia coli TA447</name>
    <dbReference type="NCBI Taxonomy" id="656447"/>
    <lineage>
        <taxon>Bacteria</taxon>
        <taxon>Pseudomonadati</taxon>
        <taxon>Pseudomonadota</taxon>
        <taxon>Gammaproteobacteria</taxon>
        <taxon>Enterobacterales</taxon>
        <taxon>Enterobacteriaceae</taxon>
        <taxon>Escherichia</taxon>
    </lineage>
</organism>